<name>A0A8J5JXA4_HOMAM</name>
<accession>A0A8J5JXA4</accession>
<dbReference type="GO" id="GO:0004721">
    <property type="term" value="F:phosphoprotein phosphatase activity"/>
    <property type="evidence" value="ECO:0007669"/>
    <property type="project" value="UniProtKB-KW"/>
</dbReference>
<evidence type="ECO:0000313" key="5">
    <source>
        <dbReference type="EMBL" id="KAG7163139.1"/>
    </source>
</evidence>
<sequence length="222" mass="24433">MVCKTRVNELYINKVDGRASTFIAHTLLQTTFLHSESSLFHLVLLCYPLCEERVMEAGRSEVGVSRVWAGLWVGAARAITAHELDTRGITTLVWATPEVDPPDLPVLVKDDPEQDISPYFPVVAEAFKECRDSGGRGLAVVCRAGISRSASLALAALVGQTDLEDMTLRHAYLTLITYEVEVRGRSTVAMQESPYEAGEHVPEVYLEELSDGLGSTFTFFPL</sequence>
<comment type="caution">
    <text evidence="5">The sequence shown here is derived from an EMBL/GenBank/DDBJ whole genome shotgun (WGS) entry which is preliminary data.</text>
</comment>
<feature type="domain" description="Tyrosine specific protein phosphatases" evidence="4">
    <location>
        <begin position="117"/>
        <end position="175"/>
    </location>
</feature>
<dbReference type="InterPro" id="IPR052103">
    <property type="entry name" value="Dual_spec_Phospatases"/>
</dbReference>
<evidence type="ECO:0000256" key="3">
    <source>
        <dbReference type="ARBA" id="ARBA00022912"/>
    </source>
</evidence>
<dbReference type="SUPFAM" id="SSF52799">
    <property type="entry name" value="(Phosphotyrosine protein) phosphatases II"/>
    <property type="match status" value="1"/>
</dbReference>
<dbReference type="EMBL" id="JAHLQT010026502">
    <property type="protein sequence ID" value="KAG7163139.1"/>
    <property type="molecule type" value="Genomic_DNA"/>
</dbReference>
<evidence type="ECO:0000259" key="4">
    <source>
        <dbReference type="PROSITE" id="PS50056"/>
    </source>
</evidence>
<dbReference type="SMART" id="SM00195">
    <property type="entry name" value="DSPc"/>
    <property type="match status" value="1"/>
</dbReference>
<dbReference type="PANTHER" id="PTHR45961:SF6">
    <property type="entry name" value="IP21249P"/>
    <property type="match status" value="1"/>
</dbReference>
<dbReference type="InterPro" id="IPR000340">
    <property type="entry name" value="Dual-sp_phosphatase_cat-dom"/>
</dbReference>
<proteinExistence type="inferred from homology"/>
<protein>
    <submittedName>
        <fullName evidence="5">Dual specificity protein phosphatase 14-like 1</fullName>
    </submittedName>
</protein>
<dbReference type="Gene3D" id="3.90.190.10">
    <property type="entry name" value="Protein tyrosine phosphatase superfamily"/>
    <property type="match status" value="1"/>
</dbReference>
<evidence type="ECO:0000256" key="2">
    <source>
        <dbReference type="ARBA" id="ARBA00022801"/>
    </source>
</evidence>
<gene>
    <name evidence="5" type="primary">Dusp14-L1</name>
    <name evidence="5" type="ORF">Hamer_G002215</name>
</gene>
<keyword evidence="3" id="KW-0904">Protein phosphatase</keyword>
<keyword evidence="6" id="KW-1185">Reference proteome</keyword>
<evidence type="ECO:0000313" key="6">
    <source>
        <dbReference type="Proteomes" id="UP000747542"/>
    </source>
</evidence>
<organism evidence="5 6">
    <name type="scientific">Homarus americanus</name>
    <name type="common">American lobster</name>
    <dbReference type="NCBI Taxonomy" id="6706"/>
    <lineage>
        <taxon>Eukaryota</taxon>
        <taxon>Metazoa</taxon>
        <taxon>Ecdysozoa</taxon>
        <taxon>Arthropoda</taxon>
        <taxon>Crustacea</taxon>
        <taxon>Multicrustacea</taxon>
        <taxon>Malacostraca</taxon>
        <taxon>Eumalacostraca</taxon>
        <taxon>Eucarida</taxon>
        <taxon>Decapoda</taxon>
        <taxon>Pleocyemata</taxon>
        <taxon>Astacidea</taxon>
        <taxon>Nephropoidea</taxon>
        <taxon>Nephropidae</taxon>
        <taxon>Homarus</taxon>
    </lineage>
</organism>
<comment type="similarity">
    <text evidence="1">Belongs to the protein-tyrosine phosphatase family. Non-receptor class dual specificity subfamily.</text>
</comment>
<dbReference type="InterPro" id="IPR000387">
    <property type="entry name" value="Tyr_Pase_dom"/>
</dbReference>
<dbReference type="InterPro" id="IPR029021">
    <property type="entry name" value="Prot-tyrosine_phosphatase-like"/>
</dbReference>
<dbReference type="PANTHER" id="PTHR45961">
    <property type="entry name" value="IP21249P"/>
    <property type="match status" value="1"/>
</dbReference>
<dbReference type="InterPro" id="IPR020422">
    <property type="entry name" value="TYR_PHOSPHATASE_DUAL_dom"/>
</dbReference>
<reference evidence="5" key="1">
    <citation type="journal article" date="2021" name="Sci. Adv.">
        <title>The American lobster genome reveals insights on longevity, neural, and immune adaptations.</title>
        <authorList>
            <person name="Polinski J.M."/>
            <person name="Zimin A.V."/>
            <person name="Clark K.F."/>
            <person name="Kohn A.B."/>
            <person name="Sadowski N."/>
            <person name="Timp W."/>
            <person name="Ptitsyn A."/>
            <person name="Khanna P."/>
            <person name="Romanova D.Y."/>
            <person name="Williams P."/>
            <person name="Greenwood S.J."/>
            <person name="Moroz L.L."/>
            <person name="Walt D.R."/>
            <person name="Bodnar A.G."/>
        </authorList>
    </citation>
    <scope>NUCLEOTIDE SEQUENCE</scope>
    <source>
        <strain evidence="5">GMGI-L3</strain>
    </source>
</reference>
<keyword evidence="2" id="KW-0378">Hydrolase</keyword>
<dbReference type="Pfam" id="PF00782">
    <property type="entry name" value="DSPc"/>
    <property type="match status" value="1"/>
</dbReference>
<dbReference type="GO" id="GO:0005737">
    <property type="term" value="C:cytoplasm"/>
    <property type="evidence" value="ECO:0007669"/>
    <property type="project" value="TreeGrafter"/>
</dbReference>
<dbReference type="PROSITE" id="PS50056">
    <property type="entry name" value="TYR_PHOSPHATASE_2"/>
    <property type="match status" value="1"/>
</dbReference>
<dbReference type="AlphaFoldDB" id="A0A8J5JXA4"/>
<evidence type="ECO:0000256" key="1">
    <source>
        <dbReference type="ARBA" id="ARBA00008601"/>
    </source>
</evidence>
<dbReference type="Proteomes" id="UP000747542">
    <property type="component" value="Unassembled WGS sequence"/>
</dbReference>